<gene>
    <name evidence="1" type="ORF">CW686_01545</name>
</gene>
<dbReference type="RefSeq" id="WP_101041654.1">
    <property type="nucleotide sequence ID" value="NZ_PIWM01000001.1"/>
</dbReference>
<comment type="caution">
    <text evidence="1">The sequence shown here is derived from an EMBL/GenBank/DDBJ whole genome shotgun (WGS) entry which is preliminary data.</text>
</comment>
<name>A0A855GWE9_9STAP</name>
<dbReference type="Proteomes" id="UP000233482">
    <property type="component" value="Unassembled WGS sequence"/>
</dbReference>
<dbReference type="Gene3D" id="3.90.1690.10">
    <property type="entry name" value="phage-related protein like domain"/>
    <property type="match status" value="1"/>
</dbReference>
<dbReference type="Pfam" id="PF03864">
    <property type="entry name" value="Phage_cap_E"/>
    <property type="match status" value="1"/>
</dbReference>
<reference evidence="1 2" key="1">
    <citation type="submission" date="2017-12" db="EMBL/GenBank/DDBJ databases">
        <title>Genomics of Macrococcus caseolyticus.</title>
        <authorList>
            <person name="MacFadyen A.C."/>
            <person name="Paterson G.K."/>
        </authorList>
    </citation>
    <scope>NUCLEOTIDE SEQUENCE [LARGE SCALE GENOMIC DNA]</scope>
    <source>
        <strain evidence="1 2">5788_EF188</strain>
    </source>
</reference>
<evidence type="ECO:0000313" key="2">
    <source>
        <dbReference type="Proteomes" id="UP000233482"/>
    </source>
</evidence>
<evidence type="ECO:0000313" key="1">
    <source>
        <dbReference type="EMBL" id="PKE27155.1"/>
    </source>
</evidence>
<sequence length="335" mass="37487">MLEIKEFNDATLQAFVREADNRNTNNYPLAEAFPQEVTYDINAIYNVVYDTVRAAASITGFNSGAPLRSKGEGEKAMIELTKIQHGYYLDEVELLQFNKPRDPQERQAVIEKVFLKIADLSYGVDDIKEFLRAGLTYRGEFKYSNPVDKIEIDVKLKRPSENDIKITNKWNTPEGTPIADLVSAVEQYQKTNGNKKPDYIVMNSKTFSAFKRNPELKGQIYGNSTDTRIVRDASVYELLTELGLPPIQIDDNITGIEQLDGTVKVHQNLEDGKVVLRAAQLGKTFTGPSVENNYVPGKYVQTVIEKDPSSEKTIVGEVAIPALQAINSTVLMTVL</sequence>
<dbReference type="AlphaFoldDB" id="A0A855GWE9"/>
<organism evidence="1 2">
    <name type="scientific">Macrococcoides caseolyticum</name>
    <dbReference type="NCBI Taxonomy" id="69966"/>
    <lineage>
        <taxon>Bacteria</taxon>
        <taxon>Bacillati</taxon>
        <taxon>Bacillota</taxon>
        <taxon>Bacilli</taxon>
        <taxon>Bacillales</taxon>
        <taxon>Staphylococcaceae</taxon>
        <taxon>Macrococcoides</taxon>
    </lineage>
</organism>
<dbReference type="InterPro" id="IPR005564">
    <property type="entry name" value="Major_capsid_GpE"/>
</dbReference>
<dbReference type="InterPro" id="IPR053738">
    <property type="entry name" value="Lambda_capsid_assembly"/>
</dbReference>
<proteinExistence type="predicted"/>
<protein>
    <submittedName>
        <fullName evidence="1">Major capsid protein E</fullName>
    </submittedName>
</protein>
<dbReference type="EMBL" id="PIXC01000002">
    <property type="protein sequence ID" value="PKE27155.1"/>
    <property type="molecule type" value="Genomic_DNA"/>
</dbReference>
<accession>A0A855GWE9</accession>